<dbReference type="CDD" id="cd03442">
    <property type="entry name" value="BFIT_BACH"/>
    <property type="match status" value="1"/>
</dbReference>
<evidence type="ECO:0000313" key="6">
    <source>
        <dbReference type="Proteomes" id="UP000680038"/>
    </source>
</evidence>
<dbReference type="InterPro" id="IPR006683">
    <property type="entry name" value="Thioestr_dom"/>
</dbReference>
<organism evidence="5 6">
    <name type="scientific">Dyadobacter helix</name>
    <dbReference type="NCBI Taxonomy" id="2822344"/>
    <lineage>
        <taxon>Bacteria</taxon>
        <taxon>Pseudomonadati</taxon>
        <taxon>Bacteroidota</taxon>
        <taxon>Cytophagia</taxon>
        <taxon>Cytophagales</taxon>
        <taxon>Spirosomataceae</taxon>
        <taxon>Dyadobacter</taxon>
    </lineage>
</organism>
<evidence type="ECO:0000259" key="4">
    <source>
        <dbReference type="PROSITE" id="PS51770"/>
    </source>
</evidence>
<sequence>MLKPKKPIQSEVTMTEMVLPNDTNTLNNLMGGRLLHWMDICAAIAAQKHSNRIVVTASVDNVSFAEPIRLGNIVTMHAKVTRAFNSSMEVHLKVWAEDIPAGQRVSTNSAFYTFVAVDQNGRPIEVPVLEPETEEEHELFESAMRRRQLRLVLAGRMKPSEAVELKALFQA</sequence>
<dbReference type="AlphaFoldDB" id="A0A916J7S8"/>
<dbReference type="GO" id="GO:0052816">
    <property type="term" value="F:long-chain fatty acyl-CoA hydrolase activity"/>
    <property type="evidence" value="ECO:0007669"/>
    <property type="project" value="TreeGrafter"/>
</dbReference>
<dbReference type="SUPFAM" id="SSF54637">
    <property type="entry name" value="Thioesterase/thiol ester dehydrase-isomerase"/>
    <property type="match status" value="1"/>
</dbReference>
<dbReference type="InterPro" id="IPR029069">
    <property type="entry name" value="HotDog_dom_sf"/>
</dbReference>
<protein>
    <recommendedName>
        <fullName evidence="4">HotDog ACOT-type domain-containing protein</fullName>
    </recommendedName>
</protein>
<dbReference type="PROSITE" id="PS51770">
    <property type="entry name" value="HOTDOG_ACOT"/>
    <property type="match status" value="1"/>
</dbReference>
<name>A0A916J7S8_9BACT</name>
<dbReference type="GO" id="GO:0005737">
    <property type="term" value="C:cytoplasm"/>
    <property type="evidence" value="ECO:0007669"/>
    <property type="project" value="TreeGrafter"/>
</dbReference>
<dbReference type="Gene3D" id="3.10.129.10">
    <property type="entry name" value="Hotdog Thioesterase"/>
    <property type="match status" value="1"/>
</dbReference>
<dbReference type="PANTHER" id="PTHR11049">
    <property type="entry name" value="ACYL COENZYME A THIOESTER HYDROLASE"/>
    <property type="match status" value="1"/>
</dbReference>
<dbReference type="GO" id="GO:0006637">
    <property type="term" value="P:acyl-CoA metabolic process"/>
    <property type="evidence" value="ECO:0007669"/>
    <property type="project" value="TreeGrafter"/>
</dbReference>
<accession>A0A916J7S8</accession>
<dbReference type="Proteomes" id="UP000680038">
    <property type="component" value="Unassembled WGS sequence"/>
</dbReference>
<dbReference type="InterPro" id="IPR040170">
    <property type="entry name" value="Cytosol_ACT"/>
</dbReference>
<comment type="caution">
    <text evidence="5">The sequence shown here is derived from an EMBL/GenBank/DDBJ whole genome shotgun (WGS) entry which is preliminary data.</text>
</comment>
<dbReference type="InterPro" id="IPR033120">
    <property type="entry name" value="HOTDOG_ACOT"/>
</dbReference>
<comment type="similarity">
    <text evidence="1">Belongs to the acyl coenzyme A hydrolase family.</text>
</comment>
<reference evidence="5" key="1">
    <citation type="submission" date="2021-04" db="EMBL/GenBank/DDBJ databases">
        <authorList>
            <person name="Rodrigo-Torres L."/>
            <person name="Arahal R. D."/>
            <person name="Lucena T."/>
        </authorList>
    </citation>
    <scope>NUCLEOTIDE SEQUENCE</scope>
    <source>
        <strain evidence="5">CECT 9275</strain>
    </source>
</reference>
<evidence type="ECO:0000256" key="3">
    <source>
        <dbReference type="PROSITE-ProRule" id="PRU01106"/>
    </source>
</evidence>
<evidence type="ECO:0000256" key="1">
    <source>
        <dbReference type="ARBA" id="ARBA00010458"/>
    </source>
</evidence>
<keyword evidence="2 3" id="KW-0378">Hydrolase</keyword>
<dbReference type="EMBL" id="CAJRAF010000001">
    <property type="protein sequence ID" value="CAG4988658.1"/>
    <property type="molecule type" value="Genomic_DNA"/>
</dbReference>
<evidence type="ECO:0000313" key="5">
    <source>
        <dbReference type="EMBL" id="CAG4988658.1"/>
    </source>
</evidence>
<proteinExistence type="inferred from homology"/>
<feature type="domain" description="HotDog ACOT-type" evidence="4">
    <location>
        <begin position="8"/>
        <end position="120"/>
    </location>
</feature>
<dbReference type="Pfam" id="PF03061">
    <property type="entry name" value="4HBT"/>
    <property type="match status" value="1"/>
</dbReference>
<keyword evidence="6" id="KW-1185">Reference proteome</keyword>
<gene>
    <name evidence="5" type="ORF">DYBT9275_00131</name>
</gene>
<dbReference type="RefSeq" id="WP_215236944.1">
    <property type="nucleotide sequence ID" value="NZ_CAJRAF010000001.1"/>
</dbReference>
<evidence type="ECO:0000256" key="2">
    <source>
        <dbReference type="ARBA" id="ARBA00022801"/>
    </source>
</evidence>